<keyword evidence="3" id="KW-1185">Reference proteome</keyword>
<evidence type="ECO:0000313" key="3">
    <source>
        <dbReference type="Proteomes" id="UP000298030"/>
    </source>
</evidence>
<evidence type="ECO:0000313" key="2">
    <source>
        <dbReference type="EMBL" id="TEB35624.1"/>
    </source>
</evidence>
<organism evidence="2 3">
    <name type="scientific">Coprinellus micaceus</name>
    <name type="common">Glistening ink-cap mushroom</name>
    <name type="synonym">Coprinus micaceus</name>
    <dbReference type="NCBI Taxonomy" id="71717"/>
    <lineage>
        <taxon>Eukaryota</taxon>
        <taxon>Fungi</taxon>
        <taxon>Dikarya</taxon>
        <taxon>Basidiomycota</taxon>
        <taxon>Agaricomycotina</taxon>
        <taxon>Agaricomycetes</taxon>
        <taxon>Agaricomycetidae</taxon>
        <taxon>Agaricales</taxon>
        <taxon>Agaricineae</taxon>
        <taxon>Psathyrellaceae</taxon>
        <taxon>Coprinellus</taxon>
    </lineage>
</organism>
<comment type="caution">
    <text evidence="2">The sequence shown here is derived from an EMBL/GenBank/DDBJ whole genome shotgun (WGS) entry which is preliminary data.</text>
</comment>
<name>A0A4Y7TNV9_COPMI</name>
<feature type="compositionally biased region" description="Polar residues" evidence="1">
    <location>
        <begin position="106"/>
        <end position="116"/>
    </location>
</feature>
<feature type="region of interest" description="Disordered" evidence="1">
    <location>
        <begin position="99"/>
        <end position="146"/>
    </location>
</feature>
<sequence>MAPVAFPPALDLTRSRAYPILASPRPHCSTPFHPTRGIPPKPLRTHNAHNKVITSPTTPAIAQEQMNLGNVSPLAASQNPVDALLGWRSMRRAMRRAGMTEVGSMRGSNMRASNPRQRGIENANPAGIVGETGMTRIGTKRGGRRGEIGSQAEVGGIIERIRTRTPGILHTVAEMQEAARVQLLDAMELTKVVSAEPVGAGVAAAATDDEAIQTDSPILKEMDRSTALWLNVWDSRANAFRVRVPTVTFLFGLSCVPSFFPVGSLHRSSAHTIAISLPRQRFSFFLPSYFSVSSSPRRHTRCILPLLLGLPVPYHVHFQSSHFQVIDLPHQSRCPVLRLCHLPNFPLDYCLLCYTLLSI</sequence>
<accession>A0A4Y7TNV9</accession>
<dbReference type="EMBL" id="QPFP01000007">
    <property type="protein sequence ID" value="TEB35624.1"/>
    <property type="molecule type" value="Genomic_DNA"/>
</dbReference>
<proteinExistence type="predicted"/>
<evidence type="ECO:0000256" key="1">
    <source>
        <dbReference type="SAM" id="MobiDB-lite"/>
    </source>
</evidence>
<protein>
    <submittedName>
        <fullName evidence="2">Uncharacterized protein</fullName>
    </submittedName>
</protein>
<dbReference type="Proteomes" id="UP000298030">
    <property type="component" value="Unassembled WGS sequence"/>
</dbReference>
<dbReference type="AlphaFoldDB" id="A0A4Y7TNV9"/>
<reference evidence="2 3" key="1">
    <citation type="journal article" date="2019" name="Nat. Ecol. Evol.">
        <title>Megaphylogeny resolves global patterns of mushroom evolution.</title>
        <authorList>
            <person name="Varga T."/>
            <person name="Krizsan K."/>
            <person name="Foldi C."/>
            <person name="Dima B."/>
            <person name="Sanchez-Garcia M."/>
            <person name="Sanchez-Ramirez S."/>
            <person name="Szollosi G.J."/>
            <person name="Szarkandi J.G."/>
            <person name="Papp V."/>
            <person name="Albert L."/>
            <person name="Andreopoulos W."/>
            <person name="Angelini C."/>
            <person name="Antonin V."/>
            <person name="Barry K.W."/>
            <person name="Bougher N.L."/>
            <person name="Buchanan P."/>
            <person name="Buyck B."/>
            <person name="Bense V."/>
            <person name="Catcheside P."/>
            <person name="Chovatia M."/>
            <person name="Cooper J."/>
            <person name="Damon W."/>
            <person name="Desjardin D."/>
            <person name="Finy P."/>
            <person name="Geml J."/>
            <person name="Haridas S."/>
            <person name="Hughes K."/>
            <person name="Justo A."/>
            <person name="Karasinski D."/>
            <person name="Kautmanova I."/>
            <person name="Kiss B."/>
            <person name="Kocsube S."/>
            <person name="Kotiranta H."/>
            <person name="LaButti K.M."/>
            <person name="Lechner B.E."/>
            <person name="Liimatainen K."/>
            <person name="Lipzen A."/>
            <person name="Lukacs Z."/>
            <person name="Mihaltcheva S."/>
            <person name="Morgado L.N."/>
            <person name="Niskanen T."/>
            <person name="Noordeloos M.E."/>
            <person name="Ohm R.A."/>
            <person name="Ortiz-Santana B."/>
            <person name="Ovrebo C."/>
            <person name="Racz N."/>
            <person name="Riley R."/>
            <person name="Savchenko A."/>
            <person name="Shiryaev A."/>
            <person name="Soop K."/>
            <person name="Spirin V."/>
            <person name="Szebenyi C."/>
            <person name="Tomsovsky M."/>
            <person name="Tulloss R.E."/>
            <person name="Uehling J."/>
            <person name="Grigoriev I.V."/>
            <person name="Vagvolgyi C."/>
            <person name="Papp T."/>
            <person name="Martin F.M."/>
            <person name="Miettinen O."/>
            <person name="Hibbett D.S."/>
            <person name="Nagy L.G."/>
        </authorList>
    </citation>
    <scope>NUCLEOTIDE SEQUENCE [LARGE SCALE GENOMIC DNA]</scope>
    <source>
        <strain evidence="2 3">FP101781</strain>
    </source>
</reference>
<gene>
    <name evidence="2" type="ORF">FA13DRAFT_1360290</name>
</gene>